<accession>A0AAW9KA84</accession>
<name>A0AAW9KA84_CLOPF</name>
<dbReference type="GO" id="GO:0004066">
    <property type="term" value="F:asparagine synthase (glutamine-hydrolyzing) activity"/>
    <property type="evidence" value="ECO:0007669"/>
    <property type="project" value="UniProtKB-EC"/>
</dbReference>
<reference evidence="6" key="1">
    <citation type="submission" date="2019-11" db="EMBL/GenBank/DDBJ databases">
        <title>Characterization of Clostridium perfringens isolates from swine manure treated agricultural soils.</title>
        <authorList>
            <person name="Wushke S.T."/>
        </authorList>
    </citation>
    <scope>NUCLEOTIDE SEQUENCE</scope>
    <source>
        <strain evidence="6">X62</strain>
    </source>
</reference>
<dbReference type="EC" id="6.3.5.4" evidence="2"/>
<organism evidence="6 7">
    <name type="scientific">Clostridium perfringens</name>
    <dbReference type="NCBI Taxonomy" id="1502"/>
    <lineage>
        <taxon>Bacteria</taxon>
        <taxon>Bacillati</taxon>
        <taxon>Bacillota</taxon>
        <taxon>Clostridia</taxon>
        <taxon>Eubacteriales</taxon>
        <taxon>Clostridiaceae</taxon>
        <taxon>Clostridium</taxon>
    </lineage>
</organism>
<evidence type="ECO:0000256" key="2">
    <source>
        <dbReference type="ARBA" id="ARBA00012737"/>
    </source>
</evidence>
<proteinExistence type="predicted"/>
<dbReference type="GO" id="GO:0006529">
    <property type="term" value="P:asparagine biosynthetic process"/>
    <property type="evidence" value="ECO:0007669"/>
    <property type="project" value="UniProtKB-KW"/>
</dbReference>
<comment type="catalytic activity">
    <reaction evidence="4">
        <text>L-aspartate + L-glutamine + ATP + H2O = L-asparagine + L-glutamate + AMP + diphosphate + H(+)</text>
        <dbReference type="Rhea" id="RHEA:12228"/>
        <dbReference type="ChEBI" id="CHEBI:15377"/>
        <dbReference type="ChEBI" id="CHEBI:15378"/>
        <dbReference type="ChEBI" id="CHEBI:29985"/>
        <dbReference type="ChEBI" id="CHEBI:29991"/>
        <dbReference type="ChEBI" id="CHEBI:30616"/>
        <dbReference type="ChEBI" id="CHEBI:33019"/>
        <dbReference type="ChEBI" id="CHEBI:58048"/>
        <dbReference type="ChEBI" id="CHEBI:58359"/>
        <dbReference type="ChEBI" id="CHEBI:456215"/>
        <dbReference type="EC" id="6.3.5.4"/>
    </reaction>
</comment>
<dbReference type="Gene3D" id="3.40.50.620">
    <property type="entry name" value="HUPs"/>
    <property type="match status" value="1"/>
</dbReference>
<evidence type="ECO:0000259" key="5">
    <source>
        <dbReference type="Pfam" id="PF00733"/>
    </source>
</evidence>
<protein>
    <recommendedName>
        <fullName evidence="2">asparagine synthase (glutamine-hydrolyzing)</fullName>
        <ecNumber evidence="2">6.3.5.4</ecNumber>
    </recommendedName>
</protein>
<feature type="non-terminal residue" evidence="6">
    <location>
        <position position="140"/>
    </location>
</feature>
<comment type="pathway">
    <text evidence="1">Amino-acid biosynthesis; L-asparagine biosynthesis; L-asparagine from L-aspartate (L-Gln route): step 1/1.</text>
</comment>
<dbReference type="Proteomes" id="UP001288944">
    <property type="component" value="Unassembled WGS sequence"/>
</dbReference>
<dbReference type="CDD" id="cd01991">
    <property type="entry name" value="Asn_synthase_B_C"/>
    <property type="match status" value="1"/>
</dbReference>
<dbReference type="PANTHER" id="PTHR43284">
    <property type="entry name" value="ASPARAGINE SYNTHETASE (GLUTAMINE-HYDROLYZING)"/>
    <property type="match status" value="1"/>
</dbReference>
<gene>
    <name evidence="6" type="ORF">GNF83_21190</name>
</gene>
<dbReference type="InterPro" id="IPR051786">
    <property type="entry name" value="ASN_synthetase/amidase"/>
</dbReference>
<keyword evidence="3" id="KW-0028">Amino-acid biosynthesis</keyword>
<dbReference type="EMBL" id="WNUR01001414">
    <property type="protein sequence ID" value="MDZ7543631.1"/>
    <property type="molecule type" value="Genomic_DNA"/>
</dbReference>
<evidence type="ECO:0000256" key="1">
    <source>
        <dbReference type="ARBA" id="ARBA00005187"/>
    </source>
</evidence>
<evidence type="ECO:0000313" key="7">
    <source>
        <dbReference type="Proteomes" id="UP001288944"/>
    </source>
</evidence>
<sequence length="140" mass="16512">DELFAGYPWFTNEDMINANTFPWSRFIGERKAILSPELKDLKIEEVANQAYSDTLKEVPHLSGENKLEHRMRELFYLNLRWFMVNLLNRKDRMSMANSLEVRVPFADYRLVEYAFNIPSNIKLLDGREKGLLRKSLEGIL</sequence>
<evidence type="ECO:0000256" key="4">
    <source>
        <dbReference type="ARBA" id="ARBA00048741"/>
    </source>
</evidence>
<evidence type="ECO:0000313" key="6">
    <source>
        <dbReference type="EMBL" id="MDZ7543631.1"/>
    </source>
</evidence>
<keyword evidence="3" id="KW-0061">Asparagine biosynthesis</keyword>
<dbReference type="Pfam" id="PF00733">
    <property type="entry name" value="Asn_synthase"/>
    <property type="match status" value="1"/>
</dbReference>
<feature type="domain" description="Asparagine synthetase" evidence="5">
    <location>
        <begin position="1"/>
        <end position="140"/>
    </location>
</feature>
<dbReference type="PANTHER" id="PTHR43284:SF1">
    <property type="entry name" value="ASPARAGINE SYNTHETASE"/>
    <property type="match status" value="1"/>
</dbReference>
<feature type="non-terminal residue" evidence="6">
    <location>
        <position position="1"/>
    </location>
</feature>
<dbReference type="AlphaFoldDB" id="A0AAW9KA84"/>
<dbReference type="InterPro" id="IPR014729">
    <property type="entry name" value="Rossmann-like_a/b/a_fold"/>
</dbReference>
<comment type="caution">
    <text evidence="6">The sequence shown here is derived from an EMBL/GenBank/DDBJ whole genome shotgun (WGS) entry which is preliminary data.</text>
</comment>
<dbReference type="GO" id="GO:0005829">
    <property type="term" value="C:cytosol"/>
    <property type="evidence" value="ECO:0007669"/>
    <property type="project" value="TreeGrafter"/>
</dbReference>
<evidence type="ECO:0000256" key="3">
    <source>
        <dbReference type="ARBA" id="ARBA00022888"/>
    </source>
</evidence>
<dbReference type="InterPro" id="IPR001962">
    <property type="entry name" value="Asn_synthase"/>
</dbReference>
<dbReference type="SUPFAM" id="SSF52402">
    <property type="entry name" value="Adenine nucleotide alpha hydrolases-like"/>
    <property type="match status" value="1"/>
</dbReference>